<dbReference type="AlphaFoldDB" id="X1L4B6"/>
<evidence type="ECO:0008006" key="2">
    <source>
        <dbReference type="Google" id="ProtNLM"/>
    </source>
</evidence>
<reference evidence="1" key="1">
    <citation type="journal article" date="2014" name="Front. Microbiol.">
        <title>High frequency of phylogenetically diverse reductive dehalogenase-homologous genes in deep subseafloor sedimentary metagenomes.</title>
        <authorList>
            <person name="Kawai M."/>
            <person name="Futagami T."/>
            <person name="Toyoda A."/>
            <person name="Takaki Y."/>
            <person name="Nishi S."/>
            <person name="Hori S."/>
            <person name="Arai W."/>
            <person name="Tsubouchi T."/>
            <person name="Morono Y."/>
            <person name="Uchiyama I."/>
            <person name="Ito T."/>
            <person name="Fujiyama A."/>
            <person name="Inagaki F."/>
            <person name="Takami H."/>
        </authorList>
    </citation>
    <scope>NUCLEOTIDE SEQUENCE</scope>
    <source>
        <strain evidence="1">Expedition CK06-06</strain>
    </source>
</reference>
<comment type="caution">
    <text evidence="1">The sequence shown here is derived from an EMBL/GenBank/DDBJ whole genome shotgun (WGS) entry which is preliminary data.</text>
</comment>
<dbReference type="EMBL" id="BARV01010591">
    <property type="protein sequence ID" value="GAI14197.1"/>
    <property type="molecule type" value="Genomic_DNA"/>
</dbReference>
<gene>
    <name evidence="1" type="ORF">S06H3_20449</name>
</gene>
<feature type="non-terminal residue" evidence="1">
    <location>
        <position position="125"/>
    </location>
</feature>
<name>X1L4B6_9ZZZZ</name>
<protein>
    <recommendedName>
        <fullName evidence="2">BioF2-like acetyltransferase domain-containing protein</fullName>
    </recommendedName>
</protein>
<accession>X1L4B6</accession>
<organism evidence="1">
    <name type="scientific">marine sediment metagenome</name>
    <dbReference type="NCBI Taxonomy" id="412755"/>
    <lineage>
        <taxon>unclassified sequences</taxon>
        <taxon>metagenomes</taxon>
        <taxon>ecological metagenomes</taxon>
    </lineage>
</organism>
<evidence type="ECO:0000313" key="1">
    <source>
        <dbReference type="EMBL" id="GAI14197.1"/>
    </source>
</evidence>
<proteinExistence type="predicted"/>
<sequence length="125" mass="14934">MKKEEIEPNVIYYTTNYDVLEEVVRKTDEAKNSDLEKVEFVRRLANYIYTETGMVLVSFGEDKKLNGCHVISRHKDKFGEYLWIDFSWIDPHCPGLRKKYYDEIVGTCRVRGIKRIQMRMNRGFK</sequence>